<dbReference type="Proteomes" id="UP000646738">
    <property type="component" value="Unassembled WGS sequence"/>
</dbReference>
<dbReference type="EMBL" id="BNEA01000015">
    <property type="protein sequence ID" value="GHI56113.1"/>
    <property type="molecule type" value="Genomic_DNA"/>
</dbReference>
<name>A0ABQ3RJS4_STRRR</name>
<proteinExistence type="predicted"/>
<feature type="region of interest" description="Disordered" evidence="1">
    <location>
        <begin position="181"/>
        <end position="272"/>
    </location>
</feature>
<feature type="compositionally biased region" description="Low complexity" evidence="1">
    <location>
        <begin position="184"/>
        <end position="243"/>
    </location>
</feature>
<keyword evidence="3" id="KW-1185">Reference proteome</keyword>
<reference evidence="3" key="1">
    <citation type="submission" date="2023-07" db="EMBL/GenBank/DDBJ databases">
        <title>Whole genome shotgun sequence of Streptomyces achromogenes subsp. rubradiris NBRC 14000.</title>
        <authorList>
            <person name="Komaki H."/>
            <person name="Tamura T."/>
        </authorList>
    </citation>
    <scope>NUCLEOTIDE SEQUENCE [LARGE SCALE GENOMIC DNA]</scope>
    <source>
        <strain evidence="3">NBRC 14000</strain>
    </source>
</reference>
<evidence type="ECO:0000256" key="1">
    <source>
        <dbReference type="SAM" id="MobiDB-lite"/>
    </source>
</evidence>
<evidence type="ECO:0008006" key="4">
    <source>
        <dbReference type="Google" id="ProtNLM"/>
    </source>
</evidence>
<feature type="compositionally biased region" description="Polar residues" evidence="1">
    <location>
        <begin position="262"/>
        <end position="272"/>
    </location>
</feature>
<evidence type="ECO:0000313" key="2">
    <source>
        <dbReference type="EMBL" id="GHI56113.1"/>
    </source>
</evidence>
<organism evidence="2 3">
    <name type="scientific">Streptomyces rubradiris</name>
    <name type="common">Streptomyces achromogenes subsp. rubradiris</name>
    <dbReference type="NCBI Taxonomy" id="285531"/>
    <lineage>
        <taxon>Bacteria</taxon>
        <taxon>Bacillati</taxon>
        <taxon>Actinomycetota</taxon>
        <taxon>Actinomycetes</taxon>
        <taxon>Kitasatosporales</taxon>
        <taxon>Streptomycetaceae</taxon>
        <taxon>Streptomyces</taxon>
    </lineage>
</organism>
<protein>
    <recommendedName>
        <fullName evidence="4">DUF3558 domain-containing protein</fullName>
    </recommendedName>
</protein>
<accession>A0ABQ3RJS4</accession>
<comment type="caution">
    <text evidence="2">The sequence shown here is derived from an EMBL/GenBank/DDBJ whole genome shotgun (WGS) entry which is preliminary data.</text>
</comment>
<evidence type="ECO:0000313" key="3">
    <source>
        <dbReference type="Proteomes" id="UP000646738"/>
    </source>
</evidence>
<feature type="region of interest" description="Disordered" evidence="1">
    <location>
        <begin position="1"/>
        <end position="21"/>
    </location>
</feature>
<sequence length="323" mass="33641">MRYTLSARDAPPRQANNRRGHWSTECAHTVERSPTVQRKAYATGTAALLAALLAGCTSGSGDAGQADNANPGDTGRAAVAAQPGKYRTLPEPCGAVGHDALDTLLPGIQRITDPVQRDRAYQGDAELTFDTDRKVGCRWKVESADVTDRLSVDFERVVSYDNAVSDDDQAQRLFQEKQAAADLPATSGDTAPPATPTPTASAKGSPSGGASPSAKDPSGNSPSSSTTSGSASATPSGSADASAELQPRTLSDLGDEAYLDDQLSTSGPTAEQRTVTVVFRTSNVVVTLQYEEQPTATGTVPDSKEMQDRARDLAARLDDALGG</sequence>
<gene>
    <name evidence="2" type="ORF">Srubr_59590</name>
</gene>